<comment type="caution">
    <text evidence="1">The sequence shown here is derived from an EMBL/GenBank/DDBJ whole genome shotgun (WGS) entry which is preliminary data.</text>
</comment>
<accession>A0A7J8ZE33</accession>
<gene>
    <name evidence="1" type="ORF">Golax_024640</name>
</gene>
<reference evidence="1 2" key="1">
    <citation type="journal article" date="2019" name="Genome Biol. Evol.">
        <title>Insights into the evolution of the New World diploid cottons (Gossypium, subgenus Houzingenia) based on genome sequencing.</title>
        <authorList>
            <person name="Grover C.E."/>
            <person name="Arick M.A. 2nd"/>
            <person name="Thrash A."/>
            <person name="Conover J.L."/>
            <person name="Sanders W.S."/>
            <person name="Peterson D.G."/>
            <person name="Frelichowski J.E."/>
            <person name="Scheffler J.A."/>
            <person name="Scheffler B.E."/>
            <person name="Wendel J.F."/>
        </authorList>
    </citation>
    <scope>NUCLEOTIDE SEQUENCE [LARGE SCALE GENOMIC DNA]</scope>
    <source>
        <strain evidence="1">4</strain>
        <tissue evidence="1">Leaf</tissue>
    </source>
</reference>
<protein>
    <submittedName>
        <fullName evidence="1">Uncharacterized protein</fullName>
    </submittedName>
</protein>
<keyword evidence="2" id="KW-1185">Reference proteome</keyword>
<name>A0A7J8ZE33_9ROSI</name>
<dbReference type="EMBL" id="JABEZV010000004">
    <property type="protein sequence ID" value="MBA0709614.1"/>
    <property type="molecule type" value="Genomic_DNA"/>
</dbReference>
<proteinExistence type="predicted"/>
<dbReference type="AlphaFoldDB" id="A0A7J8ZE33"/>
<sequence>MNIDGLMVRKSRSLSKFLLQSTLNI</sequence>
<dbReference type="Proteomes" id="UP000593574">
    <property type="component" value="Unassembled WGS sequence"/>
</dbReference>
<organism evidence="1 2">
    <name type="scientific">Gossypium laxum</name>
    <dbReference type="NCBI Taxonomy" id="34288"/>
    <lineage>
        <taxon>Eukaryota</taxon>
        <taxon>Viridiplantae</taxon>
        <taxon>Streptophyta</taxon>
        <taxon>Embryophyta</taxon>
        <taxon>Tracheophyta</taxon>
        <taxon>Spermatophyta</taxon>
        <taxon>Magnoliopsida</taxon>
        <taxon>eudicotyledons</taxon>
        <taxon>Gunneridae</taxon>
        <taxon>Pentapetalae</taxon>
        <taxon>rosids</taxon>
        <taxon>malvids</taxon>
        <taxon>Malvales</taxon>
        <taxon>Malvaceae</taxon>
        <taxon>Malvoideae</taxon>
        <taxon>Gossypium</taxon>
    </lineage>
</organism>
<evidence type="ECO:0000313" key="1">
    <source>
        <dbReference type="EMBL" id="MBA0709614.1"/>
    </source>
</evidence>
<evidence type="ECO:0000313" key="2">
    <source>
        <dbReference type="Proteomes" id="UP000593574"/>
    </source>
</evidence>